<protein>
    <submittedName>
        <fullName evidence="2">Uncharacterized protein</fullName>
    </submittedName>
</protein>
<accession>A0A834T742</accession>
<evidence type="ECO:0000313" key="2">
    <source>
        <dbReference type="EMBL" id="KAF7815147.1"/>
    </source>
</evidence>
<keyword evidence="3" id="KW-1185">Reference proteome</keyword>
<gene>
    <name evidence="2" type="ORF">G2W53_029116</name>
</gene>
<evidence type="ECO:0000256" key="1">
    <source>
        <dbReference type="SAM" id="SignalP"/>
    </source>
</evidence>
<comment type="caution">
    <text evidence="2">The sequence shown here is derived from an EMBL/GenBank/DDBJ whole genome shotgun (WGS) entry which is preliminary data.</text>
</comment>
<feature type="chain" id="PRO_5032935059" evidence="1">
    <location>
        <begin position="20"/>
        <end position="152"/>
    </location>
</feature>
<evidence type="ECO:0000313" key="3">
    <source>
        <dbReference type="Proteomes" id="UP000634136"/>
    </source>
</evidence>
<dbReference type="Proteomes" id="UP000634136">
    <property type="component" value="Unassembled WGS sequence"/>
</dbReference>
<reference evidence="2" key="1">
    <citation type="submission" date="2020-09" db="EMBL/GenBank/DDBJ databases">
        <title>Genome-Enabled Discovery of Anthraquinone Biosynthesis in Senna tora.</title>
        <authorList>
            <person name="Kang S.-H."/>
            <person name="Pandey R.P."/>
            <person name="Lee C.-M."/>
            <person name="Sim J.-S."/>
            <person name="Jeong J.-T."/>
            <person name="Choi B.-S."/>
            <person name="Jung M."/>
            <person name="Ginzburg D."/>
            <person name="Zhao K."/>
            <person name="Won S.Y."/>
            <person name="Oh T.-J."/>
            <person name="Yu Y."/>
            <person name="Kim N.-H."/>
            <person name="Lee O.R."/>
            <person name="Lee T.-H."/>
            <person name="Bashyal P."/>
            <person name="Kim T.-S."/>
            <person name="Lee W.-H."/>
            <person name="Kawkins C."/>
            <person name="Kim C.-K."/>
            <person name="Kim J.S."/>
            <person name="Ahn B.O."/>
            <person name="Rhee S.Y."/>
            <person name="Sohng J.K."/>
        </authorList>
    </citation>
    <scope>NUCLEOTIDE SEQUENCE</scope>
    <source>
        <tissue evidence="2">Leaf</tissue>
    </source>
</reference>
<sequence length="152" mass="17063">MASFAKSSIVPVLATIVFAFMFEGVVPSKTAYCECWREGLSIRDCRSIKSSYGDKFLELDVADVSDNEEPIYQTDSTHQNDSIAISMPASEEVVVASAIITTDVQEVIPQEYHDPPLIADQGDPILIRRFERQRRRVIPSDYVVYLGEVIMI</sequence>
<name>A0A834T742_9FABA</name>
<keyword evidence="1" id="KW-0732">Signal</keyword>
<organism evidence="2 3">
    <name type="scientific">Senna tora</name>
    <dbReference type="NCBI Taxonomy" id="362788"/>
    <lineage>
        <taxon>Eukaryota</taxon>
        <taxon>Viridiplantae</taxon>
        <taxon>Streptophyta</taxon>
        <taxon>Embryophyta</taxon>
        <taxon>Tracheophyta</taxon>
        <taxon>Spermatophyta</taxon>
        <taxon>Magnoliopsida</taxon>
        <taxon>eudicotyledons</taxon>
        <taxon>Gunneridae</taxon>
        <taxon>Pentapetalae</taxon>
        <taxon>rosids</taxon>
        <taxon>fabids</taxon>
        <taxon>Fabales</taxon>
        <taxon>Fabaceae</taxon>
        <taxon>Caesalpinioideae</taxon>
        <taxon>Cassia clade</taxon>
        <taxon>Senna</taxon>
    </lineage>
</organism>
<proteinExistence type="predicted"/>
<dbReference type="AlphaFoldDB" id="A0A834T742"/>
<dbReference type="EMBL" id="JAAIUW010000009">
    <property type="protein sequence ID" value="KAF7815147.1"/>
    <property type="molecule type" value="Genomic_DNA"/>
</dbReference>
<feature type="signal peptide" evidence="1">
    <location>
        <begin position="1"/>
        <end position="19"/>
    </location>
</feature>